<protein>
    <submittedName>
        <fullName evidence="1">Uncharacterized protein</fullName>
    </submittedName>
</protein>
<accession>A0A1S7DVJ9</accession>
<evidence type="ECO:0000313" key="1">
    <source>
        <dbReference type="EMBL" id="AQY23139.1"/>
    </source>
</evidence>
<name>A0A1S7DVJ9_RIEAN</name>
<dbReference type="EMBL" id="CP011859">
    <property type="protein sequence ID" value="AQY23139.1"/>
    <property type="molecule type" value="Genomic_DNA"/>
</dbReference>
<proteinExistence type="predicted"/>
<sequence>MKEKNPKTEIELQIWMKDNCFNFDAYSINGNFIWEGFGIDKIGSLFHWYYTERGQKYTQKIFRTEEEIVEFAFNLIKSDKWAKTHCIGFNYDKEKARELVLTLEKLEIEYLQDEIPFKRNQNVFRTFVFGCDIKKVEHLKEKYYNVI</sequence>
<gene>
    <name evidence="1" type="ORF">AB406_2202</name>
</gene>
<dbReference type="RefSeq" id="WP_079208326.1">
    <property type="nucleotide sequence ID" value="NZ_CP011859.1"/>
</dbReference>
<reference evidence="1 2" key="1">
    <citation type="submission" date="2015-06" db="EMBL/GenBank/DDBJ databases">
        <title>R. anatipestifer strain HXb2 is the most virulent strain so far, and the genome sequence would help us uncover the pathogenesis.</title>
        <authorList>
            <person name="Hu Q."/>
            <person name="Qi J."/>
            <person name="Bo H."/>
            <person name="Liu G."/>
            <person name="Tao M."/>
            <person name="Ding Y."/>
            <person name="Xue Y."/>
        </authorList>
    </citation>
    <scope>NUCLEOTIDE SEQUENCE [LARGE SCALE GENOMIC DNA]</scope>
    <source>
        <strain evidence="1 2">HXb2</strain>
    </source>
</reference>
<dbReference type="Proteomes" id="UP000189883">
    <property type="component" value="Chromosome"/>
</dbReference>
<dbReference type="AlphaFoldDB" id="A0A1S7DVJ9"/>
<evidence type="ECO:0000313" key="2">
    <source>
        <dbReference type="Proteomes" id="UP000189883"/>
    </source>
</evidence>
<organism evidence="1 2">
    <name type="scientific">Riemerella anatipestifer</name>
    <name type="common">Moraxella anatipestifer</name>
    <dbReference type="NCBI Taxonomy" id="34085"/>
    <lineage>
        <taxon>Bacteria</taxon>
        <taxon>Pseudomonadati</taxon>
        <taxon>Bacteroidota</taxon>
        <taxon>Flavobacteriia</taxon>
        <taxon>Flavobacteriales</taxon>
        <taxon>Weeksellaceae</taxon>
        <taxon>Riemerella</taxon>
    </lineage>
</organism>